<dbReference type="PANTHER" id="PTHR47939:SF13">
    <property type="entry name" value="OS03G0201400 PROTEIN"/>
    <property type="match status" value="1"/>
</dbReference>
<dbReference type="InterPro" id="IPR050667">
    <property type="entry name" value="PPR-containing_protein"/>
</dbReference>
<reference evidence="4 5" key="1">
    <citation type="journal article" date="2023" name="G3 (Bethesda)">
        <title>A chromosome-length genome assembly and annotation of blackberry (Rubus argutus, cv. 'Hillquist').</title>
        <authorList>
            <person name="Bruna T."/>
            <person name="Aryal R."/>
            <person name="Dudchenko O."/>
            <person name="Sargent D.J."/>
            <person name="Mead D."/>
            <person name="Buti M."/>
            <person name="Cavallini A."/>
            <person name="Hytonen T."/>
            <person name="Andres J."/>
            <person name="Pham M."/>
            <person name="Weisz D."/>
            <person name="Mascagni F."/>
            <person name="Usai G."/>
            <person name="Natali L."/>
            <person name="Bassil N."/>
            <person name="Fernandez G.E."/>
            <person name="Lomsadze A."/>
            <person name="Armour M."/>
            <person name="Olukolu B."/>
            <person name="Poorten T."/>
            <person name="Britton C."/>
            <person name="Davik J."/>
            <person name="Ashrafi H."/>
            <person name="Aiden E.L."/>
            <person name="Borodovsky M."/>
            <person name="Worthington M."/>
        </authorList>
    </citation>
    <scope>NUCLEOTIDE SEQUENCE [LARGE SCALE GENOMIC DNA]</scope>
    <source>
        <strain evidence="4">PI 553951</strain>
    </source>
</reference>
<evidence type="ECO:0000313" key="4">
    <source>
        <dbReference type="EMBL" id="KAK9910144.1"/>
    </source>
</evidence>
<dbReference type="Gene3D" id="1.25.40.10">
    <property type="entry name" value="Tetratricopeptide repeat domain"/>
    <property type="match status" value="2"/>
</dbReference>
<evidence type="ECO:0000256" key="3">
    <source>
        <dbReference type="PROSITE-ProRule" id="PRU00708"/>
    </source>
</evidence>
<dbReference type="InterPro" id="IPR002885">
    <property type="entry name" value="PPR_rpt"/>
</dbReference>
<dbReference type="NCBIfam" id="TIGR00756">
    <property type="entry name" value="PPR"/>
    <property type="match status" value="2"/>
</dbReference>
<name>A0AAW1VTJ9_RUBAR</name>
<protein>
    <recommendedName>
        <fullName evidence="6">Pentatricopeptide repeat-containing protein</fullName>
    </recommendedName>
</protein>
<proteinExistence type="inferred from homology"/>
<dbReference type="InterPro" id="IPR011990">
    <property type="entry name" value="TPR-like_helical_dom_sf"/>
</dbReference>
<dbReference type="PANTHER" id="PTHR47939">
    <property type="entry name" value="MEMBRANE-ASSOCIATED SALT-INDUCIBLE PROTEIN-LIKE"/>
    <property type="match status" value="1"/>
</dbReference>
<dbReference type="EMBL" id="JBEDUW010000007">
    <property type="protein sequence ID" value="KAK9910144.1"/>
    <property type="molecule type" value="Genomic_DNA"/>
</dbReference>
<keyword evidence="5" id="KW-1185">Reference proteome</keyword>
<evidence type="ECO:0000256" key="2">
    <source>
        <dbReference type="ARBA" id="ARBA00022737"/>
    </source>
</evidence>
<comment type="caution">
    <text evidence="4">The sequence shown here is derived from an EMBL/GenBank/DDBJ whole genome shotgun (WGS) entry which is preliminary data.</text>
</comment>
<organism evidence="4 5">
    <name type="scientific">Rubus argutus</name>
    <name type="common">Southern blackberry</name>
    <dbReference type="NCBI Taxonomy" id="59490"/>
    <lineage>
        <taxon>Eukaryota</taxon>
        <taxon>Viridiplantae</taxon>
        <taxon>Streptophyta</taxon>
        <taxon>Embryophyta</taxon>
        <taxon>Tracheophyta</taxon>
        <taxon>Spermatophyta</taxon>
        <taxon>Magnoliopsida</taxon>
        <taxon>eudicotyledons</taxon>
        <taxon>Gunneridae</taxon>
        <taxon>Pentapetalae</taxon>
        <taxon>rosids</taxon>
        <taxon>fabids</taxon>
        <taxon>Rosales</taxon>
        <taxon>Rosaceae</taxon>
        <taxon>Rosoideae</taxon>
        <taxon>Rosoideae incertae sedis</taxon>
        <taxon>Rubus</taxon>
    </lineage>
</organism>
<keyword evidence="2" id="KW-0677">Repeat</keyword>
<comment type="similarity">
    <text evidence="1">Belongs to the PPR family. P subfamily.</text>
</comment>
<evidence type="ECO:0000256" key="1">
    <source>
        <dbReference type="ARBA" id="ARBA00007626"/>
    </source>
</evidence>
<gene>
    <name evidence="4" type="ORF">M0R45_034119</name>
</gene>
<dbReference type="AlphaFoldDB" id="A0AAW1VTJ9"/>
<sequence length="305" mass="33925">MSIRWPRLLSPTNLSQIIRRITEMKEVINQMKSDSCECKDSVFVAAIKTYARAGLLDEAVSLFKNLSEFNCVNWTQSFNTLLEIMVDESKLEEACRLFVEHFCGWEVEEAAEILGKILTKGLKAPKRFHHQHDLSRCGNGGDTEGIKRLINEALVRGGNPSFASYSAMAVHLYNEKKGDGGGKLCSNSEVYSVVVRGLCNGKQSVLALEFLKKMEKQVGCVSDKETYGALVDGLCSESRFLEASPVLQEMLIKSKLPCAETYSRVVGGLCSVGRHYEAVMWVEEMISQATLLDYTVWNSLVASVL</sequence>
<feature type="repeat" description="PPR" evidence="3">
    <location>
        <begin position="223"/>
        <end position="257"/>
    </location>
</feature>
<accession>A0AAW1VTJ9</accession>
<evidence type="ECO:0008006" key="6">
    <source>
        <dbReference type="Google" id="ProtNLM"/>
    </source>
</evidence>
<dbReference type="Proteomes" id="UP001457282">
    <property type="component" value="Unassembled WGS sequence"/>
</dbReference>
<dbReference type="PROSITE" id="PS51375">
    <property type="entry name" value="PPR"/>
    <property type="match status" value="1"/>
</dbReference>
<evidence type="ECO:0000313" key="5">
    <source>
        <dbReference type="Proteomes" id="UP001457282"/>
    </source>
</evidence>
<dbReference type="Pfam" id="PF01535">
    <property type="entry name" value="PPR"/>
    <property type="match status" value="4"/>
</dbReference>